<organism evidence="1 2">
    <name type="scientific">Nocardia caishijiensis</name>
    <dbReference type="NCBI Taxonomy" id="184756"/>
    <lineage>
        <taxon>Bacteria</taxon>
        <taxon>Bacillati</taxon>
        <taxon>Actinomycetota</taxon>
        <taxon>Actinomycetes</taxon>
        <taxon>Mycobacteriales</taxon>
        <taxon>Nocardiaceae</taxon>
        <taxon>Nocardia</taxon>
    </lineage>
</organism>
<comment type="caution">
    <text evidence="1">The sequence shown here is derived from an EMBL/GenBank/DDBJ whole genome shotgun (WGS) entry which is preliminary data.</text>
</comment>
<accession>A0ABQ6YMM7</accession>
<name>A0ABQ6YMM7_9NOCA</name>
<sequence length="89" mass="9895">MKENMFRRWLDNSQTAWSGGRSFSEVSVRTVVAIRTRGVHESGTTAVRGRAGTYRENTDDGAQGRFRRGFEYRIAGCQATSPNVPPEGV</sequence>
<protein>
    <submittedName>
        <fullName evidence="1">Uncharacterized protein</fullName>
    </submittedName>
</protein>
<dbReference type="Proteomes" id="UP000798951">
    <property type="component" value="Unassembled WGS sequence"/>
</dbReference>
<gene>
    <name evidence="1" type="ORF">FNL39_104191</name>
</gene>
<evidence type="ECO:0000313" key="2">
    <source>
        <dbReference type="Proteomes" id="UP000798951"/>
    </source>
</evidence>
<reference evidence="1 2" key="1">
    <citation type="submission" date="2019-07" db="EMBL/GenBank/DDBJ databases">
        <title>Genomic Encyclopedia of Type Strains, Phase IV (KMG-IV): sequencing the most valuable type-strain genomes for metagenomic binning, comparative biology and taxonomic classification.</title>
        <authorList>
            <person name="Goeker M."/>
        </authorList>
    </citation>
    <scope>NUCLEOTIDE SEQUENCE [LARGE SCALE GENOMIC DNA]</scope>
    <source>
        <strain evidence="1 2">DSM 44831</strain>
    </source>
</reference>
<proteinExistence type="predicted"/>
<keyword evidence="2" id="KW-1185">Reference proteome</keyword>
<dbReference type="EMBL" id="VMSD01000004">
    <property type="protein sequence ID" value="KAF0846769.1"/>
    <property type="molecule type" value="Genomic_DNA"/>
</dbReference>
<evidence type="ECO:0000313" key="1">
    <source>
        <dbReference type="EMBL" id="KAF0846769.1"/>
    </source>
</evidence>